<dbReference type="InterPro" id="IPR028098">
    <property type="entry name" value="Glyco_trans_4-like_N"/>
</dbReference>
<dbReference type="PANTHER" id="PTHR46401:SF2">
    <property type="entry name" value="GLYCOSYLTRANSFERASE WBBK-RELATED"/>
    <property type="match status" value="1"/>
</dbReference>
<dbReference type="AlphaFoldDB" id="A0A4Y6Q2Y9"/>
<dbReference type="Pfam" id="PF13692">
    <property type="entry name" value="Glyco_trans_1_4"/>
    <property type="match status" value="1"/>
</dbReference>
<accession>A0A4Y6Q2Y9</accession>
<organism evidence="3 4">
    <name type="scientific">Persicimonas caeni</name>
    <dbReference type="NCBI Taxonomy" id="2292766"/>
    <lineage>
        <taxon>Bacteria</taxon>
        <taxon>Deltaproteobacteria</taxon>
        <taxon>Bradymonadales</taxon>
        <taxon>Bradymonadaceae</taxon>
        <taxon>Persicimonas</taxon>
    </lineage>
</organism>
<dbReference type="EMBL" id="CP041186">
    <property type="protein sequence ID" value="QDG54923.1"/>
    <property type="molecule type" value="Genomic_DNA"/>
</dbReference>
<name>A0A4Y6Q2Y9_PERCE</name>
<dbReference type="OrthoDB" id="433681at2"/>
<dbReference type="SUPFAM" id="SSF53756">
    <property type="entry name" value="UDP-Glycosyltransferase/glycogen phosphorylase"/>
    <property type="match status" value="1"/>
</dbReference>
<keyword evidence="1 3" id="KW-0808">Transferase</keyword>
<dbReference type="PANTHER" id="PTHR46401">
    <property type="entry name" value="GLYCOSYLTRANSFERASE WBBK-RELATED"/>
    <property type="match status" value="1"/>
</dbReference>
<dbReference type="Proteomes" id="UP000315995">
    <property type="component" value="Chromosome"/>
</dbReference>
<sequence length="366" mass="40721">MTTDTIGGVWTYVMELSRGLCGRGMHITLAAMGDEPSDEQLAEAEAIDGLEMFARPYALEWMQDPWEDLAEAAGWLSELAHRHRPELVHLNTLAHGGLAWDVPVLTVGHSCVLSWFEAVKGHPAPPEWDRYRDLVRDSFRASDMVAAPSASMMQTFQRHYGPLENTRVIYNGRNPEEFPPGDKEPCVMTAGRLWDEAKNVQAVAQAAKQIEWPVYVAGSQTHPDGGTVELEGVEQLGRLDSDELARWYGRSMIYALPARYEPFGLTALEAALAGNALVLGDIATLREIWGEAALFVDPEQPDQLAETINTLIADPERLEWLANRARSRALQFSVETKVDHYMELYGEMCPDSPAPYDEFPQPGGRA</sequence>
<evidence type="ECO:0000313" key="4">
    <source>
        <dbReference type="Proteomes" id="UP000315995"/>
    </source>
</evidence>
<dbReference type="GO" id="GO:0009103">
    <property type="term" value="P:lipopolysaccharide biosynthetic process"/>
    <property type="evidence" value="ECO:0007669"/>
    <property type="project" value="TreeGrafter"/>
</dbReference>
<dbReference type="CDD" id="cd03801">
    <property type="entry name" value="GT4_PimA-like"/>
    <property type="match status" value="1"/>
</dbReference>
<evidence type="ECO:0000256" key="1">
    <source>
        <dbReference type="ARBA" id="ARBA00022679"/>
    </source>
</evidence>
<gene>
    <name evidence="3" type="ORF">FIV42_19545</name>
</gene>
<reference evidence="3 4" key="1">
    <citation type="submission" date="2019-06" db="EMBL/GenBank/DDBJ databases">
        <title>Persicimonas caeni gen. nov., sp. nov., a predatory bacterium isolated from solar saltern.</title>
        <authorList>
            <person name="Wang S."/>
        </authorList>
    </citation>
    <scope>NUCLEOTIDE SEQUENCE [LARGE SCALE GENOMIC DNA]</scope>
    <source>
        <strain evidence="3 4">YN101</strain>
    </source>
</reference>
<dbReference type="Pfam" id="PF13439">
    <property type="entry name" value="Glyco_transf_4"/>
    <property type="match status" value="1"/>
</dbReference>
<dbReference type="GO" id="GO:0016757">
    <property type="term" value="F:glycosyltransferase activity"/>
    <property type="evidence" value="ECO:0007669"/>
    <property type="project" value="TreeGrafter"/>
</dbReference>
<evidence type="ECO:0000259" key="2">
    <source>
        <dbReference type="Pfam" id="PF13439"/>
    </source>
</evidence>
<keyword evidence="4" id="KW-1185">Reference proteome</keyword>
<protein>
    <submittedName>
        <fullName evidence="3">Glycosyltransferase family 4 protein</fullName>
    </submittedName>
</protein>
<evidence type="ECO:0000313" key="3">
    <source>
        <dbReference type="EMBL" id="QDG54923.1"/>
    </source>
</evidence>
<proteinExistence type="predicted"/>
<dbReference type="Gene3D" id="3.40.50.2000">
    <property type="entry name" value="Glycogen Phosphorylase B"/>
    <property type="match status" value="2"/>
</dbReference>
<feature type="domain" description="Glycosyltransferase subfamily 4-like N-terminal" evidence="2">
    <location>
        <begin position="6"/>
        <end position="176"/>
    </location>
</feature>
<accession>A0A5B8YED3</accession>